<dbReference type="Pfam" id="PF10502">
    <property type="entry name" value="Peptidase_S26"/>
    <property type="match status" value="2"/>
</dbReference>
<feature type="domain" description="Peptidase S26" evidence="2">
    <location>
        <begin position="13"/>
        <end position="97"/>
    </location>
</feature>
<comment type="caution">
    <text evidence="3">The sequence shown here is derived from an EMBL/GenBank/DDBJ whole genome shotgun (WGS) entry which is preliminary data.</text>
</comment>
<dbReference type="PRINTS" id="PR00727">
    <property type="entry name" value="LEADERPTASE"/>
</dbReference>
<dbReference type="InterPro" id="IPR000223">
    <property type="entry name" value="Pept_S26A_signal_pept_1"/>
</dbReference>
<name>A0ABV3LRU5_9ACTN</name>
<dbReference type="SUPFAM" id="SSF51306">
    <property type="entry name" value="LexA/Signal peptidase"/>
    <property type="match status" value="1"/>
</dbReference>
<dbReference type="RefSeq" id="WP_359771271.1">
    <property type="nucleotide sequence ID" value="NZ_JBEYRR010000001.1"/>
</dbReference>
<protein>
    <submittedName>
        <fullName evidence="3">S26 family signal peptidase</fullName>
    </submittedName>
</protein>
<feature type="domain" description="Peptidase S26" evidence="2">
    <location>
        <begin position="112"/>
        <end position="149"/>
    </location>
</feature>
<proteinExistence type="predicted"/>
<dbReference type="InterPro" id="IPR036286">
    <property type="entry name" value="LexA/Signal_pep-like_sf"/>
</dbReference>
<dbReference type="CDD" id="cd06530">
    <property type="entry name" value="S26_SPase_I"/>
    <property type="match status" value="1"/>
</dbReference>
<dbReference type="InterPro" id="IPR019533">
    <property type="entry name" value="Peptidase_S26"/>
</dbReference>
<dbReference type="Gene3D" id="2.10.109.10">
    <property type="entry name" value="Umud Fragment, subunit A"/>
    <property type="match status" value="1"/>
</dbReference>
<gene>
    <name evidence="3" type="ORF">AB0887_09400</name>
</gene>
<evidence type="ECO:0000313" key="4">
    <source>
        <dbReference type="Proteomes" id="UP001553843"/>
    </source>
</evidence>
<sequence length="164" mass="17168">MRRRGALALVAGALGLTAGAAALLRCTVVRVTVRGSSMAPGYEDGARVLVHRGGRVVAGRVVVLECPAREVAGPRPSVDRGAARRWIIKRVAAAPGDPAPVDRVPGLDRTAGPVVPPGRLVLLGDNPLNSYDSRQAGYFPMERVLGTVVGRRRQSPADPPPGPY</sequence>
<accession>A0ABV3LRU5</accession>
<evidence type="ECO:0000256" key="1">
    <source>
        <dbReference type="ARBA" id="ARBA00004401"/>
    </source>
</evidence>
<comment type="subcellular location">
    <subcellularLocation>
        <location evidence="1">Cell membrane</location>
        <topology evidence="1">Single-pass type II membrane protein</topology>
    </subcellularLocation>
</comment>
<reference evidence="3 4" key="1">
    <citation type="submission" date="2024-06" db="EMBL/GenBank/DDBJ databases">
        <title>The Natural Products Discovery Center: Release of the First 8490 Sequenced Strains for Exploring Actinobacteria Biosynthetic Diversity.</title>
        <authorList>
            <person name="Kalkreuter E."/>
            <person name="Kautsar S.A."/>
            <person name="Yang D."/>
            <person name="Bader C.D."/>
            <person name="Teijaro C.N."/>
            <person name="Fluegel L."/>
            <person name="Davis C.M."/>
            <person name="Simpson J.R."/>
            <person name="Lauterbach L."/>
            <person name="Steele A.D."/>
            <person name="Gui C."/>
            <person name="Meng S."/>
            <person name="Li G."/>
            <person name="Viehrig K."/>
            <person name="Ye F."/>
            <person name="Su P."/>
            <person name="Kiefer A.F."/>
            <person name="Nichols A."/>
            <person name="Cepeda A.J."/>
            <person name="Yan W."/>
            <person name="Fan B."/>
            <person name="Jiang Y."/>
            <person name="Adhikari A."/>
            <person name="Zheng C.-J."/>
            <person name="Schuster L."/>
            <person name="Cowan T.M."/>
            <person name="Smanski M.J."/>
            <person name="Chevrette M.G."/>
            <person name="De Carvalho L.P.S."/>
            <person name="Shen B."/>
        </authorList>
    </citation>
    <scope>NUCLEOTIDE SEQUENCE [LARGE SCALE GENOMIC DNA]</scope>
    <source>
        <strain evidence="3 4">NPDC047833</strain>
    </source>
</reference>
<dbReference type="Proteomes" id="UP001553843">
    <property type="component" value="Unassembled WGS sequence"/>
</dbReference>
<keyword evidence="4" id="KW-1185">Reference proteome</keyword>
<evidence type="ECO:0000313" key="3">
    <source>
        <dbReference type="EMBL" id="MEW2362163.1"/>
    </source>
</evidence>
<organism evidence="3 4">
    <name type="scientific">Streptomyces huasconensis</name>
    <dbReference type="NCBI Taxonomy" id="1854574"/>
    <lineage>
        <taxon>Bacteria</taxon>
        <taxon>Bacillati</taxon>
        <taxon>Actinomycetota</taxon>
        <taxon>Actinomycetes</taxon>
        <taxon>Kitasatosporales</taxon>
        <taxon>Streptomycetaceae</taxon>
        <taxon>Streptomyces</taxon>
    </lineage>
</organism>
<dbReference type="EMBL" id="JBEYRS010000003">
    <property type="protein sequence ID" value="MEW2362163.1"/>
    <property type="molecule type" value="Genomic_DNA"/>
</dbReference>
<evidence type="ECO:0000259" key="2">
    <source>
        <dbReference type="Pfam" id="PF10502"/>
    </source>
</evidence>